<evidence type="ECO:0000313" key="1">
    <source>
        <dbReference type="EMBL" id="AHH09050.1"/>
    </source>
</evidence>
<dbReference type="HOGENOM" id="CLU_2286034_0_0_12"/>
<protein>
    <submittedName>
        <fullName evidence="1">Uncharacterized protein</fullName>
    </submittedName>
</protein>
<organism evidence="1">
    <name type="scientific">Borrelia anserina BA2</name>
    <dbReference type="NCBI Taxonomy" id="1313293"/>
    <lineage>
        <taxon>Bacteria</taxon>
        <taxon>Pseudomonadati</taxon>
        <taxon>Spirochaetota</taxon>
        <taxon>Spirochaetia</taxon>
        <taxon>Spirochaetales</taxon>
        <taxon>Borreliaceae</taxon>
        <taxon>Borrelia</taxon>
    </lineage>
</organism>
<geneLocation type="plasmid" evidence="1">
    <name>unnamed</name>
</geneLocation>
<accession>W5SQ67</accession>
<name>W5SQ67_BORAN</name>
<proteinExistence type="predicted"/>
<sequence>MFKDYYMKVIKFPKRKNLKQMDIEAFIAQVDYTTAQLDKEFKEFQKQYGTDKGLDDWMMHMEKESRIKNQAIQIKAETLSFLFEKRLNDNIRNK</sequence>
<keyword evidence="1" id="KW-0614">Plasmid</keyword>
<reference evidence="1" key="1">
    <citation type="submission" date="2013-04" db="EMBL/GenBank/DDBJ databases">
        <title>Comparative Genomics of Relapsing Fever Spirochetes.</title>
        <authorList>
            <person name="Schwan T.G."/>
            <person name="Raffel S.J."/>
            <person name="Porcella S.F."/>
            <person name="Martens C.A."/>
            <person name="Bruno D.P."/>
            <person name="Rickefs S.M."/>
            <person name="Barbian K.B."/>
        </authorList>
    </citation>
    <scope>NUCLEOTIDE SEQUENCE</scope>
    <source>
        <strain evidence="1">BA2</strain>
        <plasmid evidence="1">unnamed</plasmid>
    </source>
</reference>
<gene>
    <name evidence="1" type="ORF">BAN_0014900</name>
</gene>
<dbReference type="EMBL" id="CP005840">
    <property type="protein sequence ID" value="AHH09050.1"/>
    <property type="molecule type" value="Genomic_DNA"/>
</dbReference>
<dbReference type="AlphaFoldDB" id="W5SQ67"/>